<dbReference type="SUPFAM" id="SSF55681">
    <property type="entry name" value="Class II aaRS and biotin synthetases"/>
    <property type="match status" value="1"/>
</dbReference>
<dbReference type="InterPro" id="IPR013196">
    <property type="entry name" value="HTH_11"/>
</dbReference>
<dbReference type="EC" id="6.3.4.9" evidence="5"/>
<dbReference type="InterPro" id="IPR004408">
    <property type="entry name" value="Biotin_CoA_COase_ligase"/>
</dbReference>
<accession>A0A3B0YZ86</accession>
<dbReference type="Pfam" id="PF03099">
    <property type="entry name" value="BPL_LplA_LipB"/>
    <property type="match status" value="1"/>
</dbReference>
<dbReference type="PROSITE" id="PS51733">
    <property type="entry name" value="BPL_LPL_CATALYTIC"/>
    <property type="match status" value="1"/>
</dbReference>
<dbReference type="AlphaFoldDB" id="A0A3B0YZ86"/>
<dbReference type="Gene3D" id="2.30.30.100">
    <property type="match status" value="1"/>
</dbReference>
<dbReference type="HAMAP" id="MF_00978">
    <property type="entry name" value="Bifunct_BirA"/>
    <property type="match status" value="1"/>
</dbReference>
<dbReference type="InterPro" id="IPR030855">
    <property type="entry name" value="Bifunct_BirA"/>
</dbReference>
<dbReference type="Pfam" id="PF08279">
    <property type="entry name" value="HTH_11"/>
    <property type="match status" value="1"/>
</dbReference>
<reference evidence="5" key="1">
    <citation type="submission" date="2018-06" db="EMBL/GenBank/DDBJ databases">
        <authorList>
            <person name="Zhirakovskaya E."/>
        </authorList>
    </citation>
    <scope>NUCLEOTIDE SEQUENCE</scope>
</reference>
<protein>
    <submittedName>
        <fullName evidence="5">Biotin operon repressor / Biotin--protein ligase</fullName>
        <ecNumber evidence="5">6.3.4.9</ecNumber>
    </submittedName>
</protein>
<dbReference type="InterPro" id="IPR036388">
    <property type="entry name" value="WH-like_DNA-bd_sf"/>
</dbReference>
<dbReference type="NCBIfam" id="TIGR00121">
    <property type="entry name" value="birA_ligase"/>
    <property type="match status" value="1"/>
</dbReference>
<proteinExistence type="inferred from homology"/>
<dbReference type="CDD" id="cd16442">
    <property type="entry name" value="BPL"/>
    <property type="match status" value="1"/>
</dbReference>
<organism evidence="5">
    <name type="scientific">hydrothermal vent metagenome</name>
    <dbReference type="NCBI Taxonomy" id="652676"/>
    <lineage>
        <taxon>unclassified sequences</taxon>
        <taxon>metagenomes</taxon>
        <taxon>ecological metagenomes</taxon>
    </lineage>
</organism>
<keyword evidence="3" id="KW-0067">ATP-binding</keyword>
<dbReference type="GO" id="GO:0004077">
    <property type="term" value="F:biotin--[biotin carboxyl-carrier protein] ligase activity"/>
    <property type="evidence" value="ECO:0007669"/>
    <property type="project" value="UniProtKB-EC"/>
</dbReference>
<evidence type="ECO:0000259" key="4">
    <source>
        <dbReference type="PROSITE" id="PS51733"/>
    </source>
</evidence>
<evidence type="ECO:0000256" key="2">
    <source>
        <dbReference type="ARBA" id="ARBA00022741"/>
    </source>
</evidence>
<sequence length="338" mass="37616">MLDDLIKRLADGHFHSGQAIAVDLGLTRAAVWKQVSKLKQMGLNVDSVRGRGYRIRQKLDLLNLEKIQTTMSASAQSLIKSIKIHTVVDSSSAYLKQLLQYPERRVDSAAEQYFCDDSAPGYVCLTEYQTQGRGRRGRDWQAPFGSSLCFSLLWRFDLSSVAINGLSLALGVALIRALRDYGAKEVGLKWPNDIYWQQKKLGGILFEVFAEQGGDGYIIAGVGLNILMSAQIAQKIDQPWIDLTQVLPGKSICRNTLAAKLLEYSSLAMQEFSNGGFDSFSEHWQEFDICRDQSVSLQMGDNKIMGIARGVDSQGQLILDTEQGRKVYASGEVSLRFE</sequence>
<evidence type="ECO:0000256" key="3">
    <source>
        <dbReference type="ARBA" id="ARBA00022840"/>
    </source>
</evidence>
<dbReference type="Gene3D" id="1.10.10.10">
    <property type="entry name" value="Winged helix-like DNA-binding domain superfamily/Winged helix DNA-binding domain"/>
    <property type="match status" value="1"/>
</dbReference>
<dbReference type="GO" id="GO:0005524">
    <property type="term" value="F:ATP binding"/>
    <property type="evidence" value="ECO:0007669"/>
    <property type="project" value="UniProtKB-KW"/>
</dbReference>
<dbReference type="GO" id="GO:0005737">
    <property type="term" value="C:cytoplasm"/>
    <property type="evidence" value="ECO:0007669"/>
    <property type="project" value="TreeGrafter"/>
</dbReference>
<feature type="domain" description="BPL/LPL catalytic" evidence="4">
    <location>
        <begin position="90"/>
        <end position="273"/>
    </location>
</feature>
<dbReference type="GO" id="GO:0006355">
    <property type="term" value="P:regulation of DNA-templated transcription"/>
    <property type="evidence" value="ECO:0007669"/>
    <property type="project" value="InterPro"/>
</dbReference>
<keyword evidence="1 5" id="KW-0436">Ligase</keyword>
<dbReference type="EMBL" id="UOFL01000233">
    <property type="protein sequence ID" value="VAW82030.1"/>
    <property type="molecule type" value="Genomic_DNA"/>
</dbReference>
<dbReference type="SUPFAM" id="SSF50037">
    <property type="entry name" value="C-terminal domain of transcriptional repressors"/>
    <property type="match status" value="1"/>
</dbReference>
<evidence type="ECO:0000256" key="1">
    <source>
        <dbReference type="ARBA" id="ARBA00022598"/>
    </source>
</evidence>
<gene>
    <name evidence="5" type="ORF">MNBD_GAMMA12-595</name>
</gene>
<dbReference type="InterPro" id="IPR036390">
    <property type="entry name" value="WH_DNA-bd_sf"/>
</dbReference>
<dbReference type="NCBIfam" id="NF008847">
    <property type="entry name" value="PRK11886.1-2"/>
    <property type="match status" value="1"/>
</dbReference>
<dbReference type="InterPro" id="IPR004143">
    <property type="entry name" value="BPL_LPL_catalytic"/>
</dbReference>
<dbReference type="Gene3D" id="3.30.930.10">
    <property type="entry name" value="Bira Bifunctional Protein, Domain 2"/>
    <property type="match status" value="1"/>
</dbReference>
<dbReference type="PANTHER" id="PTHR12835">
    <property type="entry name" value="BIOTIN PROTEIN LIGASE"/>
    <property type="match status" value="1"/>
</dbReference>
<dbReference type="InterPro" id="IPR045864">
    <property type="entry name" value="aa-tRNA-synth_II/BPL/LPL"/>
</dbReference>
<dbReference type="InterPro" id="IPR003142">
    <property type="entry name" value="BPL_C"/>
</dbReference>
<dbReference type="SUPFAM" id="SSF46785">
    <property type="entry name" value="Winged helix' DNA-binding domain"/>
    <property type="match status" value="1"/>
</dbReference>
<name>A0A3B0YZ86_9ZZZZ</name>
<dbReference type="Pfam" id="PF02237">
    <property type="entry name" value="BPL_C"/>
    <property type="match status" value="1"/>
</dbReference>
<dbReference type="PANTHER" id="PTHR12835:SF5">
    <property type="entry name" value="BIOTIN--PROTEIN LIGASE"/>
    <property type="match status" value="1"/>
</dbReference>
<keyword evidence="2" id="KW-0547">Nucleotide-binding</keyword>
<dbReference type="InterPro" id="IPR008988">
    <property type="entry name" value="Transcriptional_repressor_C"/>
</dbReference>
<evidence type="ECO:0000313" key="5">
    <source>
        <dbReference type="EMBL" id="VAW82030.1"/>
    </source>
</evidence>